<keyword evidence="1" id="KW-0812">Transmembrane</keyword>
<dbReference type="EMBL" id="CP019384">
    <property type="protein sequence ID" value="QAT16249.1"/>
    <property type="molecule type" value="Genomic_DNA"/>
</dbReference>
<keyword evidence="3" id="KW-1185">Reference proteome</keyword>
<keyword evidence="1" id="KW-0472">Membrane</keyword>
<evidence type="ECO:0008006" key="4">
    <source>
        <dbReference type="Google" id="ProtNLM"/>
    </source>
</evidence>
<reference evidence="2 3" key="1">
    <citation type="submission" date="2017-01" db="EMBL/GenBank/DDBJ databases">
        <title>First insights into the biology of 'candidatus Vampirococcus archaeovorus'.</title>
        <authorList>
            <person name="Kizina J."/>
            <person name="Jordan S."/>
            <person name="Stueber K."/>
            <person name="Reinhardt R."/>
            <person name="Harder J."/>
        </authorList>
    </citation>
    <scope>NUCLEOTIDE SEQUENCE [LARGE SCALE GENOMIC DNA]</scope>
    <source>
        <strain evidence="2 3">LiM</strain>
    </source>
</reference>
<dbReference type="AlphaFoldDB" id="A0A410P242"/>
<name>A0A410P242_VELA1</name>
<accession>A0A410P242</accession>
<gene>
    <name evidence="2" type="ORF">BU251_00095</name>
</gene>
<evidence type="ECO:0000313" key="2">
    <source>
        <dbReference type="EMBL" id="QAT16249.1"/>
    </source>
</evidence>
<sequence>MIMETRSCKRQKEQGQMTIEYAVMFVAIVAVIIYAATNFIQPSMNRFFNSTSLIINKSVEEIENRFS</sequence>
<feature type="transmembrane region" description="Helical" evidence="1">
    <location>
        <begin position="21"/>
        <end position="40"/>
    </location>
</feature>
<dbReference type="Proteomes" id="UP000287243">
    <property type="component" value="Chromosome"/>
</dbReference>
<organism evidence="2 3">
    <name type="scientific">Velamenicoccus archaeovorus</name>
    <dbReference type="NCBI Taxonomy" id="1930593"/>
    <lineage>
        <taxon>Bacteria</taxon>
        <taxon>Pseudomonadati</taxon>
        <taxon>Candidatus Omnitrophota</taxon>
        <taxon>Candidatus Velamenicoccus</taxon>
    </lineage>
</organism>
<evidence type="ECO:0000256" key="1">
    <source>
        <dbReference type="SAM" id="Phobius"/>
    </source>
</evidence>
<dbReference type="KEGG" id="vai:BU251_00095"/>
<evidence type="ECO:0000313" key="3">
    <source>
        <dbReference type="Proteomes" id="UP000287243"/>
    </source>
</evidence>
<keyword evidence="1" id="KW-1133">Transmembrane helix</keyword>
<proteinExistence type="predicted"/>
<protein>
    <recommendedName>
        <fullName evidence="4">Class III signal peptide-containing protein</fullName>
    </recommendedName>
</protein>